<proteinExistence type="predicted"/>
<dbReference type="Proteomes" id="UP000765160">
    <property type="component" value="Unassembled WGS sequence"/>
</dbReference>
<organism evidence="1 2">
    <name type="scientific">Falsiroseomonas frigidaquae</name>
    <dbReference type="NCBI Taxonomy" id="487318"/>
    <lineage>
        <taxon>Bacteria</taxon>
        <taxon>Pseudomonadati</taxon>
        <taxon>Pseudomonadota</taxon>
        <taxon>Alphaproteobacteria</taxon>
        <taxon>Acetobacterales</taxon>
        <taxon>Roseomonadaceae</taxon>
        <taxon>Falsiroseomonas</taxon>
    </lineage>
</organism>
<evidence type="ECO:0000313" key="2">
    <source>
        <dbReference type="Proteomes" id="UP000765160"/>
    </source>
</evidence>
<evidence type="ECO:0000313" key="1">
    <source>
        <dbReference type="EMBL" id="NKE43415.1"/>
    </source>
</evidence>
<comment type="caution">
    <text evidence="1">The sequence shown here is derived from an EMBL/GenBank/DDBJ whole genome shotgun (WGS) entry which is preliminary data.</text>
</comment>
<keyword evidence="2" id="KW-1185">Reference proteome</keyword>
<accession>A0ABX1EVW6</accession>
<reference evidence="1 2" key="1">
    <citation type="submission" date="2020-03" db="EMBL/GenBank/DDBJ databases">
        <title>Roseomonas selenitidurans sp. nov. isolated from soil.</title>
        <authorList>
            <person name="Liu H."/>
        </authorList>
    </citation>
    <scope>NUCLEOTIDE SEQUENCE [LARGE SCALE GENOMIC DNA]</scope>
    <source>
        <strain evidence="1 2">JCM 15073</strain>
    </source>
</reference>
<protein>
    <submittedName>
        <fullName evidence="1">Uncharacterized protein</fullName>
    </submittedName>
</protein>
<dbReference type="EMBL" id="JAAVTX010000001">
    <property type="protein sequence ID" value="NKE43415.1"/>
    <property type="molecule type" value="Genomic_DNA"/>
</dbReference>
<name>A0ABX1EVW6_9PROT</name>
<sequence length="66" mass="7336">MSQRHPWPPEPPLRLAPLPIPGKRRLGCSRVLVVVDHTATAQDCIRAARELLAGTGLTIEPERHPR</sequence>
<dbReference type="RefSeq" id="WP_168046385.1">
    <property type="nucleotide sequence ID" value="NZ_JAATJR010000001.1"/>
</dbReference>
<gene>
    <name evidence="1" type="ORF">HB662_01400</name>
</gene>